<keyword evidence="8 10" id="KW-0675">Receptor</keyword>
<dbReference type="GO" id="GO:0005886">
    <property type="term" value="C:plasma membrane"/>
    <property type="evidence" value="ECO:0007669"/>
    <property type="project" value="UniProtKB-SubCell"/>
</dbReference>
<keyword evidence="2" id="KW-1003">Cell membrane</keyword>
<accession>T1H872</accession>
<keyword evidence="4 10" id="KW-0812">Transmembrane</keyword>
<dbReference type="InParanoid" id="T1H872"/>
<evidence type="ECO:0000256" key="5">
    <source>
        <dbReference type="ARBA" id="ARBA00022725"/>
    </source>
</evidence>
<dbReference type="RefSeq" id="XP_073996158.1">
    <property type="nucleotide sequence ID" value="XM_074140057.1"/>
</dbReference>
<evidence type="ECO:0000256" key="6">
    <source>
        <dbReference type="ARBA" id="ARBA00022989"/>
    </source>
</evidence>
<feature type="transmembrane region" description="Helical" evidence="10">
    <location>
        <begin position="294"/>
        <end position="320"/>
    </location>
</feature>
<dbReference type="Pfam" id="PF02949">
    <property type="entry name" value="7tm_6"/>
    <property type="match status" value="1"/>
</dbReference>
<sequence>MGFLEELSKEDCAIVDSTVFKEYGYLMCLSGFYPSLKPEKKVLSVIQFILFMFTLLINISALIITVYLADDDETILTQSLHFLIIFGLSFFIFLSFTKSRPQFSRIHRDIGQGGFKYDKDTHIFATSIKDSSKKKKKIIFFALPTFVSVISLVIIVIGPLADYFAGKLGDEIYTKGGISLNLPVPCWTPFGSSTIATFLASSLMEAAGHSVNALALITANISVFYMVEHVSTELKILHLAIKRLKERAQVLYRNRFGNNEMKNEYLTDCYKECLKENIAHHQKILSLNCDMNDVLSLCFSFGYFTGTLMIAISGVLVIFGNGHIGPVANAAFMGFTEIMQVLLICWCGEEVTQASKDISTILYSSEWYYQDKDSNQLLEMMLLRSQKPLFLYFNNISNLPANLETFSNLMNTAYSYFNLLYAIREEA</sequence>
<dbReference type="FunCoup" id="T1H872">
    <property type="interactions" value="29"/>
</dbReference>
<dbReference type="PANTHER" id="PTHR21137:SF35">
    <property type="entry name" value="ODORANT RECEPTOR 19A-RELATED"/>
    <property type="match status" value="1"/>
</dbReference>
<feature type="transmembrane region" description="Helical" evidence="10">
    <location>
        <begin position="45"/>
        <end position="69"/>
    </location>
</feature>
<keyword evidence="12" id="KW-1185">Reference proteome</keyword>
<keyword evidence="6 10" id="KW-1133">Transmembrane helix</keyword>
<evidence type="ECO:0000256" key="2">
    <source>
        <dbReference type="ARBA" id="ARBA00022475"/>
    </source>
</evidence>
<dbReference type="GO" id="GO:0004984">
    <property type="term" value="F:olfactory receptor activity"/>
    <property type="evidence" value="ECO:0007669"/>
    <property type="project" value="InterPro"/>
</dbReference>
<evidence type="ECO:0000256" key="1">
    <source>
        <dbReference type="ARBA" id="ARBA00004651"/>
    </source>
</evidence>
<keyword evidence="3 10" id="KW-0716">Sensory transduction</keyword>
<dbReference type="GO" id="GO:0005549">
    <property type="term" value="F:odorant binding"/>
    <property type="evidence" value="ECO:0007669"/>
    <property type="project" value="InterPro"/>
</dbReference>
<dbReference type="PANTHER" id="PTHR21137">
    <property type="entry name" value="ODORANT RECEPTOR"/>
    <property type="match status" value="1"/>
</dbReference>
<dbReference type="STRING" id="13249.T1H872"/>
<protein>
    <recommendedName>
        <fullName evidence="10">Odorant receptor</fullName>
    </recommendedName>
</protein>
<name>T1H872_RHOPR</name>
<dbReference type="EMBL" id="ACPB03019968">
    <property type="status" value="NOT_ANNOTATED_CDS"/>
    <property type="molecule type" value="Genomic_DNA"/>
</dbReference>
<comment type="subcellular location">
    <subcellularLocation>
        <location evidence="1 10">Cell membrane</location>
        <topology evidence="1 10">Multi-pass membrane protein</topology>
    </subcellularLocation>
</comment>
<dbReference type="OMA" id="DTHIFAT"/>
<dbReference type="GeneID" id="141460233"/>
<comment type="caution">
    <text evidence="10">Lacks conserved residue(s) required for the propagation of feature annotation.</text>
</comment>
<dbReference type="EnsemblMetazoa" id="RPRC000209-RA">
    <property type="protein sequence ID" value="RPRC000209-PA"/>
    <property type="gene ID" value="RPRC000209"/>
</dbReference>
<dbReference type="HOGENOM" id="CLU_047177_0_0_1"/>
<dbReference type="VEuPathDB" id="VectorBase:RPRC000209"/>
<dbReference type="GO" id="GO:0007165">
    <property type="term" value="P:signal transduction"/>
    <property type="evidence" value="ECO:0007669"/>
    <property type="project" value="UniProtKB-KW"/>
</dbReference>
<reference evidence="11" key="1">
    <citation type="submission" date="2015-05" db="UniProtKB">
        <authorList>
            <consortium name="EnsemblMetazoa"/>
        </authorList>
    </citation>
    <scope>IDENTIFICATION</scope>
</reference>
<keyword evidence="5 10" id="KW-0552">Olfaction</keyword>
<evidence type="ECO:0000256" key="4">
    <source>
        <dbReference type="ARBA" id="ARBA00022692"/>
    </source>
</evidence>
<comment type="similarity">
    <text evidence="10">Belongs to the insect chemoreceptor superfamily. Heteromeric odorant receptor channel (TC 1.A.69) family.</text>
</comment>
<evidence type="ECO:0000313" key="12">
    <source>
        <dbReference type="Proteomes" id="UP000015103"/>
    </source>
</evidence>
<dbReference type="Proteomes" id="UP000015103">
    <property type="component" value="Unassembled WGS sequence"/>
</dbReference>
<evidence type="ECO:0000256" key="7">
    <source>
        <dbReference type="ARBA" id="ARBA00023136"/>
    </source>
</evidence>
<evidence type="ECO:0000313" key="11">
    <source>
        <dbReference type="EnsemblMetazoa" id="RPRC000209-PA"/>
    </source>
</evidence>
<evidence type="ECO:0000256" key="9">
    <source>
        <dbReference type="ARBA" id="ARBA00023224"/>
    </source>
</evidence>
<keyword evidence="9 10" id="KW-0807">Transducer</keyword>
<dbReference type="RefSeq" id="XP_073996159.1">
    <property type="nucleotide sequence ID" value="XM_074140058.1"/>
</dbReference>
<feature type="transmembrane region" description="Helical" evidence="10">
    <location>
        <begin position="206"/>
        <end position="227"/>
    </location>
</feature>
<organism evidence="11 12">
    <name type="scientific">Rhodnius prolixus</name>
    <name type="common">Triatomid bug</name>
    <dbReference type="NCBI Taxonomy" id="13249"/>
    <lineage>
        <taxon>Eukaryota</taxon>
        <taxon>Metazoa</taxon>
        <taxon>Ecdysozoa</taxon>
        <taxon>Arthropoda</taxon>
        <taxon>Hexapoda</taxon>
        <taxon>Insecta</taxon>
        <taxon>Pterygota</taxon>
        <taxon>Neoptera</taxon>
        <taxon>Paraneoptera</taxon>
        <taxon>Hemiptera</taxon>
        <taxon>Heteroptera</taxon>
        <taxon>Panheteroptera</taxon>
        <taxon>Cimicomorpha</taxon>
        <taxon>Reduviidae</taxon>
        <taxon>Triatominae</taxon>
        <taxon>Rhodnius</taxon>
    </lineage>
</organism>
<dbReference type="InterPro" id="IPR004117">
    <property type="entry name" value="7tm6_olfct_rcpt"/>
</dbReference>
<feature type="transmembrane region" description="Helical" evidence="10">
    <location>
        <begin position="75"/>
        <end position="96"/>
    </location>
</feature>
<proteinExistence type="inferred from homology"/>
<evidence type="ECO:0000256" key="8">
    <source>
        <dbReference type="ARBA" id="ARBA00023170"/>
    </source>
</evidence>
<feature type="transmembrane region" description="Helical" evidence="10">
    <location>
        <begin position="138"/>
        <end position="161"/>
    </location>
</feature>
<keyword evidence="7 10" id="KW-0472">Membrane</keyword>
<evidence type="ECO:0000256" key="10">
    <source>
        <dbReference type="RuleBase" id="RU351113"/>
    </source>
</evidence>
<feature type="transmembrane region" description="Helical" evidence="10">
    <location>
        <begin position="326"/>
        <end position="346"/>
    </location>
</feature>
<dbReference type="AlphaFoldDB" id="T1H872"/>
<evidence type="ECO:0000256" key="3">
    <source>
        <dbReference type="ARBA" id="ARBA00022606"/>
    </source>
</evidence>